<dbReference type="Proteomes" id="UP000037460">
    <property type="component" value="Unassembled WGS sequence"/>
</dbReference>
<dbReference type="InterPro" id="IPR011010">
    <property type="entry name" value="DNA_brk_join_enz"/>
</dbReference>
<gene>
    <name evidence="2" type="ORF">Ctob_014584</name>
</gene>
<dbReference type="EMBL" id="JWZX01000442">
    <property type="protein sequence ID" value="KOO52958.1"/>
    <property type="molecule type" value="Genomic_DNA"/>
</dbReference>
<dbReference type="SUPFAM" id="SSF56349">
    <property type="entry name" value="DNA breaking-rejoining enzymes"/>
    <property type="match status" value="1"/>
</dbReference>
<keyword evidence="1" id="KW-0233">DNA recombination</keyword>
<dbReference type="InterPro" id="IPR013762">
    <property type="entry name" value="Integrase-like_cat_sf"/>
</dbReference>
<evidence type="ECO:0000256" key="1">
    <source>
        <dbReference type="ARBA" id="ARBA00023172"/>
    </source>
</evidence>
<dbReference type="Gene3D" id="1.10.443.10">
    <property type="entry name" value="Intergrase catalytic core"/>
    <property type="match status" value="1"/>
</dbReference>
<evidence type="ECO:0000313" key="3">
    <source>
        <dbReference type="Proteomes" id="UP000037460"/>
    </source>
</evidence>
<organism evidence="2 3">
    <name type="scientific">Chrysochromulina tobinii</name>
    <dbReference type="NCBI Taxonomy" id="1460289"/>
    <lineage>
        <taxon>Eukaryota</taxon>
        <taxon>Haptista</taxon>
        <taxon>Haptophyta</taxon>
        <taxon>Prymnesiophyceae</taxon>
        <taxon>Prymnesiales</taxon>
        <taxon>Chrysochromulinaceae</taxon>
        <taxon>Chrysochromulina</taxon>
    </lineage>
</organism>
<name>A0A0M0LQH6_9EUKA</name>
<evidence type="ECO:0000313" key="2">
    <source>
        <dbReference type="EMBL" id="KOO52958.1"/>
    </source>
</evidence>
<comment type="caution">
    <text evidence="2">The sequence shown here is derived from an EMBL/GenBank/DDBJ whole genome shotgun (WGS) entry which is preliminary data.</text>
</comment>
<accession>A0A0M0LQH6</accession>
<protein>
    <submittedName>
        <fullName evidence="2">Uncharacterized protein</fullName>
    </submittedName>
</protein>
<dbReference type="GO" id="GO:0006310">
    <property type="term" value="P:DNA recombination"/>
    <property type="evidence" value="ECO:0007669"/>
    <property type="project" value="UniProtKB-KW"/>
</dbReference>
<reference evidence="3" key="1">
    <citation type="journal article" date="2015" name="PLoS Genet.">
        <title>Genome Sequence and Transcriptome Analyses of Chrysochromulina tobin: Metabolic Tools for Enhanced Algal Fitness in the Prominent Order Prymnesiales (Haptophyceae).</title>
        <authorList>
            <person name="Hovde B.T."/>
            <person name="Deodato C.R."/>
            <person name="Hunsperger H.M."/>
            <person name="Ryken S.A."/>
            <person name="Yost W."/>
            <person name="Jha R.K."/>
            <person name="Patterson J."/>
            <person name="Monnat R.J. Jr."/>
            <person name="Barlow S.B."/>
            <person name="Starkenburg S.R."/>
            <person name="Cattolico R.A."/>
        </authorList>
    </citation>
    <scope>NUCLEOTIDE SEQUENCE</scope>
    <source>
        <strain evidence="3">CCMP291</strain>
    </source>
</reference>
<dbReference type="GO" id="GO:0015074">
    <property type="term" value="P:DNA integration"/>
    <property type="evidence" value="ECO:0007669"/>
    <property type="project" value="InterPro"/>
</dbReference>
<proteinExistence type="predicted"/>
<keyword evidence="3" id="KW-1185">Reference proteome</keyword>
<dbReference type="GO" id="GO:0003677">
    <property type="term" value="F:DNA binding"/>
    <property type="evidence" value="ECO:0007669"/>
    <property type="project" value="InterPro"/>
</dbReference>
<sequence length="2526" mass="273347">MEAAYSNVAAELVGALFTNDAAVLDSATILSVIDPTKLRAVWLRLVFDGLDDAASLSGSRFRYERDNVLAGLDYSALGMPVGYLVTAADLFLTEVSAGAVGGGPTLWVRSTTIRAFASPVRGHPGLYSLAPLADLYRFAPGIFHTAERDLVDSPFRLVLEESRRRAQDAHMPYAALASASPLNTARAAAQAFIATAPPGRNWELYGPNGTPGDLTRRAQDWSDRCSLAGPIGAGGGGHAFLEVVCRRFDELALALPSLHTVLEGLLSVQAITAELASLAAGCFKPARGLPVNIQMLLAIEAACLELLSPMEEHNLLTARQRVEWICTMQQDTHARGGGGGGGGASADSSESVDHSILQRVKAALSTPVARIYFAELRALLDAVPPNSLTISKKLTSSPLAFVRRMGTGVAPPSSCTSSLWRDEFDRASLHVLKDKWRYNLSMRLAADKQGKVMQTAEKYRISSIAAAAIAEFRFDEIDWFGLTYEVRGVQADTDFMLMPIELHYSETDHFVSLGMVVQRVESALSLDSLATNSLTSAVDRAKTFFQDHCTPELTRADDIETIQTFFKEMWSSVREEWFPVISGRAPLQAFPDVVVPRSSSCWGALDEAEKDGVATKALLRNKALAHKLGLDTTRVSNQTDFAFSSSGTTVVPLQASIATGVSQTKFCWPVVASLKETAALRRRYCQTPGHARCISGAAHEQSDRMRVYFTKLFSGKRKQQDFERGRDLDGPDRDYTSTAKAAKLASDLEADMLATPAGWPPGTGPPALKLGGLVCLVAPGLVGAPGTVWRDLSELEGTPEHAIAAVAAYRGHSLFYDLPALASLEPIFTGAERDVVDRALGVGGGFEVGKRAAMPPLPGPSQGFERETRSFDEMWAVHRSEVAELRGVFSEPGPALTALEAGRLACPLAAGYGTTGSECVSELAASFDKIWAADCPAWRERIAEADPAQIPLSLRETGALASFKDEALALTPFASRCRPPWTAKRPPPAPQLPGPPGPRDFEGFYPPGHFRAKADPWLFAQRAYLLDALEHGEACTAKPPEVLIFSDHERLPEYRGRLYEYDAAHGEYTLTDTAAPATTHLNLPFAVHFSEGYPDQEIFSTLEFGVDFDADNLEMQVVLPRHLQSLAGGLAKIQTDIAMRAGRGWYELFDRMPRNPWRPQQVGTRPKPNGKRRVIINASFPHGELADDYGVRVHALNALSKRSYDSVRGSDGKRMCRLLDKVRVTARSAPPQADDGAVKPLAEAAQFSARLGKVRVERADASATHPWSVQGGLGSILGTPFLARGADQQEAACDAYDLLHANPNRSAFTVAAEFGLKCSASQARVSARARASYESVLAAGVARGRSLQLVDRGRPGRSHLDAVAVRVVAKARLLNDAQRVAQAAVGTASKLVLHLFASSGELADELKLHGVGCTTAGIHRNADLCEDATYQRLMAQACAGVYVMVVAAVWSMSGSDEVTRRVVAVITAACRRLALRPCERVLALSDDGAKRPPELKWYISEYMSDDAVLKHVSIIVGTFVVTLSDDFNDWFYQLKLMAGCYWMVGYILLELEKLASEAPELRYIVEKVLGQGTVPGSNWGQRLCELVLHMWDTVFEVLDGSHTAAQRLDSPELDGWFARREAAGLAGRLHARGGYTDDTKFRFVGPERARRGAKAWCFVTKGFRTIMADASKRMLGVHDVSLGTCFNYSLGIAFIGEDKLQRALAQLHSLARGELAASIYRSLVGLLLHLAFLAGMRPSATHGMFTPMMEGGALAQGPDTLVAGRHLTPAIVARAGEWTERLSRSSGAPFTSAVASMARVAQAGPGAARHFWRSDACKEGTTHPGIAGICTGRGSPRVWVRRLTGDELLLPVPVTEFAGFFGNCSLWGASVPADELVVSEVDALVPAFVLTREASASPLMQHVLAAVNALECMARLREHMTIGHISSEVNVTADLPSRGRISELLLIAEHAGANLTIEPHPGALDLLLSELVQLELDRRPATALGSHNICMDGRPLAHVERVPACADVTISLSAPGPQRHVASANRPLPYARPRVERHVPAAAVAAVGHHHAAVAIDLPERTVTTTQLEAPHDFTVQRRAAVVERESDVLDLMLPERTALKRLLGDTTCYALKPAAASRLAQMCGAVHDATWDNAGSKAKLDSNMKLWRGYCDGLNTPCWRPCEAGLTMQEKEREAILAANFLPYALTVMRGRRGCAQAKPASAYKAYLGVRKAHSKRTVELPSTKLVWQMCKRLNAKHLNEFGAQSLIVRRKQPFTKEILHELLISTDKGALDLTVPAVGAAFRAFVATLRQTGMRKSELALSAGATFTPALATRSHLQWCLRGVIYADPPADLLRHPRNGDYAILIPPPSKADPYGEVWGALPIYLHHSPTDPDSAFNHLATLELTVPAVGQQRRVVPLISADNKRPLAAGQLDSMLQLILRRLIGKVNASKYSWHSARIYLACSLLAAGASHAQIQALCRWQTEDSLRVYARLNPSSYKELLSRAASAQVDSVSVGSLPPLSSELAIRQLLGLSLVDALAAGA</sequence>